<sequence length="70" mass="6814">MESSDAVTVELTVSTTVDSAAASLVAVSSVAVSLAVVSLAVVSSLAALALETVVGDDFGEESPVTVVAAF</sequence>
<organism evidence="1 2">
    <name type="scientific">Candida boidinii</name>
    <name type="common">Yeast</name>
    <dbReference type="NCBI Taxonomy" id="5477"/>
    <lineage>
        <taxon>Eukaryota</taxon>
        <taxon>Fungi</taxon>
        <taxon>Dikarya</taxon>
        <taxon>Ascomycota</taxon>
        <taxon>Saccharomycotina</taxon>
        <taxon>Pichiomycetes</taxon>
        <taxon>Pichiales</taxon>
        <taxon>Pichiaceae</taxon>
        <taxon>Ogataea</taxon>
        <taxon>Ogataea/Candida clade</taxon>
    </lineage>
</organism>
<evidence type="ECO:0000313" key="2">
    <source>
        <dbReference type="Proteomes" id="UP001165101"/>
    </source>
</evidence>
<comment type="caution">
    <text evidence="1">The sequence shown here is derived from an EMBL/GenBank/DDBJ whole genome shotgun (WGS) entry which is preliminary data.</text>
</comment>
<name>A0ACB5U8U8_CANBO</name>
<protein>
    <submittedName>
        <fullName evidence="1">Unnamed protein product</fullName>
    </submittedName>
</protein>
<dbReference type="Proteomes" id="UP001165101">
    <property type="component" value="Unassembled WGS sequence"/>
</dbReference>
<evidence type="ECO:0000313" key="1">
    <source>
        <dbReference type="EMBL" id="GMF04561.1"/>
    </source>
</evidence>
<keyword evidence="2" id="KW-1185">Reference proteome</keyword>
<dbReference type="EMBL" id="BSXV01007042">
    <property type="protein sequence ID" value="GMF04561.1"/>
    <property type="molecule type" value="Genomic_DNA"/>
</dbReference>
<proteinExistence type="predicted"/>
<reference evidence="1" key="1">
    <citation type="submission" date="2023-04" db="EMBL/GenBank/DDBJ databases">
        <title>Candida boidinii NBRC 1967.</title>
        <authorList>
            <person name="Ichikawa N."/>
            <person name="Sato H."/>
            <person name="Tonouchi N."/>
        </authorList>
    </citation>
    <scope>NUCLEOTIDE SEQUENCE</scope>
    <source>
        <strain evidence="1">NBRC 1967</strain>
    </source>
</reference>
<gene>
    <name evidence="1" type="ORF">Cboi01_000651000</name>
</gene>
<accession>A0ACB5U8U8</accession>